<dbReference type="Pfam" id="PF00753">
    <property type="entry name" value="Lactamase_B"/>
    <property type="match status" value="1"/>
</dbReference>
<feature type="domain" description="Metallo-beta-lactamase" evidence="5">
    <location>
        <begin position="14"/>
        <end position="192"/>
    </location>
</feature>
<accession>A0A5E6MI18</accession>
<dbReference type="SUPFAM" id="SSF56281">
    <property type="entry name" value="Metallo-hydrolase/oxidoreductase"/>
    <property type="match status" value="1"/>
</dbReference>
<keyword evidence="2" id="KW-0479">Metal-binding</keyword>
<evidence type="ECO:0000256" key="3">
    <source>
        <dbReference type="ARBA" id="ARBA00022801"/>
    </source>
</evidence>
<dbReference type="PANTHER" id="PTHR46233:SF3">
    <property type="entry name" value="HYDROXYACYLGLUTATHIONE HYDROLASE GLOC"/>
    <property type="match status" value="1"/>
</dbReference>
<protein>
    <submittedName>
        <fullName evidence="6">Putative metallo-hydrolase</fullName>
        <ecNumber evidence="6">3.-.-.-</ecNumber>
    </submittedName>
</protein>
<evidence type="ECO:0000256" key="2">
    <source>
        <dbReference type="ARBA" id="ARBA00022723"/>
    </source>
</evidence>
<dbReference type="EC" id="3.-.-.-" evidence="6"/>
<dbReference type="OrthoDB" id="9802248at2"/>
<name>A0A5E6MI18_9BACT</name>
<dbReference type="Gene3D" id="3.60.15.10">
    <property type="entry name" value="Ribonuclease Z/Hydroxyacylglutathione hydrolase-like"/>
    <property type="match status" value="1"/>
</dbReference>
<dbReference type="AlphaFoldDB" id="A0A5E6MI18"/>
<proteinExistence type="predicted"/>
<sequence length="213" mass="23598">MNQELQTFVGGPLQTNAYLFPGEEGWVCVDAPQGIAAFLREKKMRVETLLLTHGHFDHIWDAAQLVSEHRAVAYGHPADLPILRHPIGYQNYGIPGKCAPLEQLTPLPLPPHGLVRWGCSGHEFILYHIPGHCPGSVAYYEPRCARLFGGDILFAGGVGRWDIPGGSRQDLLEGIRRYLLPLPPQTTVYPGHGRPTTIGVERETNPFLREEGP</sequence>
<dbReference type="EMBL" id="CABFVA020000114">
    <property type="protein sequence ID" value="VVM07882.1"/>
    <property type="molecule type" value="Genomic_DNA"/>
</dbReference>
<dbReference type="InterPro" id="IPR001279">
    <property type="entry name" value="Metallo-B-lactamas"/>
</dbReference>
<dbReference type="Proteomes" id="UP000334923">
    <property type="component" value="Unassembled WGS sequence"/>
</dbReference>
<evidence type="ECO:0000256" key="1">
    <source>
        <dbReference type="ARBA" id="ARBA00001947"/>
    </source>
</evidence>
<gene>
    <name evidence="6" type="ORF">MAMT_01975</name>
</gene>
<dbReference type="GO" id="GO:0016787">
    <property type="term" value="F:hydrolase activity"/>
    <property type="evidence" value="ECO:0007669"/>
    <property type="project" value="UniProtKB-KW"/>
</dbReference>
<dbReference type="InterPro" id="IPR036866">
    <property type="entry name" value="RibonucZ/Hydroxyglut_hydro"/>
</dbReference>
<reference evidence="6 7" key="1">
    <citation type="submission" date="2019-09" db="EMBL/GenBank/DDBJ databases">
        <authorList>
            <person name="Cremers G."/>
        </authorList>
    </citation>
    <scope>NUCLEOTIDE SEQUENCE [LARGE SCALE GENOMIC DNA]</scope>
    <source>
        <strain evidence="6">4A</strain>
    </source>
</reference>
<comment type="cofactor">
    <cofactor evidence="1">
        <name>Zn(2+)</name>
        <dbReference type="ChEBI" id="CHEBI:29105"/>
    </cofactor>
</comment>
<evidence type="ECO:0000313" key="6">
    <source>
        <dbReference type="EMBL" id="VVM07882.1"/>
    </source>
</evidence>
<keyword evidence="3 6" id="KW-0378">Hydrolase</keyword>
<keyword evidence="4" id="KW-0862">Zinc</keyword>
<keyword evidence="7" id="KW-1185">Reference proteome</keyword>
<dbReference type="PANTHER" id="PTHR46233">
    <property type="entry name" value="HYDROXYACYLGLUTATHIONE HYDROLASE GLOC"/>
    <property type="match status" value="1"/>
</dbReference>
<evidence type="ECO:0000256" key="4">
    <source>
        <dbReference type="ARBA" id="ARBA00022833"/>
    </source>
</evidence>
<dbReference type="InterPro" id="IPR051453">
    <property type="entry name" value="MBL_Glyoxalase_II"/>
</dbReference>
<dbReference type="GO" id="GO:0046872">
    <property type="term" value="F:metal ion binding"/>
    <property type="evidence" value="ECO:0007669"/>
    <property type="project" value="UniProtKB-KW"/>
</dbReference>
<dbReference type="SMART" id="SM00849">
    <property type="entry name" value="Lactamase_B"/>
    <property type="match status" value="1"/>
</dbReference>
<dbReference type="RefSeq" id="WP_142660811.1">
    <property type="nucleotide sequence ID" value="NZ_CABFVA020000114.1"/>
</dbReference>
<organism evidence="6 7">
    <name type="scientific">Methylacidimicrobium tartarophylax</name>
    <dbReference type="NCBI Taxonomy" id="1041768"/>
    <lineage>
        <taxon>Bacteria</taxon>
        <taxon>Pseudomonadati</taxon>
        <taxon>Verrucomicrobiota</taxon>
        <taxon>Methylacidimicrobium</taxon>
    </lineage>
</organism>
<dbReference type="CDD" id="cd06262">
    <property type="entry name" value="metallo-hydrolase-like_MBL-fold"/>
    <property type="match status" value="1"/>
</dbReference>
<evidence type="ECO:0000313" key="7">
    <source>
        <dbReference type="Proteomes" id="UP000334923"/>
    </source>
</evidence>
<evidence type="ECO:0000259" key="5">
    <source>
        <dbReference type="SMART" id="SM00849"/>
    </source>
</evidence>